<reference evidence="2" key="1">
    <citation type="journal article" date="2023" name="Mol. Ecol. Resour.">
        <title>Chromosome-level genome assembly of a triploid poplar Populus alba 'Berolinensis'.</title>
        <authorList>
            <person name="Chen S."/>
            <person name="Yu Y."/>
            <person name="Wang X."/>
            <person name="Wang S."/>
            <person name="Zhang T."/>
            <person name="Zhou Y."/>
            <person name="He R."/>
            <person name="Meng N."/>
            <person name="Wang Y."/>
            <person name="Liu W."/>
            <person name="Liu Z."/>
            <person name="Liu J."/>
            <person name="Guo Q."/>
            <person name="Huang H."/>
            <person name="Sederoff R.R."/>
            <person name="Wang G."/>
            <person name="Qu G."/>
            <person name="Chen S."/>
        </authorList>
    </citation>
    <scope>NUCLEOTIDE SEQUENCE</scope>
    <source>
        <strain evidence="2">SC-2020</strain>
    </source>
</reference>
<dbReference type="PANTHER" id="PTHR31672:SF13">
    <property type="entry name" value="F-BOX PROTEIN CPR30-LIKE"/>
    <property type="match status" value="1"/>
</dbReference>
<dbReference type="InterPro" id="IPR050796">
    <property type="entry name" value="SCF_F-box_component"/>
</dbReference>
<evidence type="ECO:0000313" key="2">
    <source>
        <dbReference type="EMBL" id="KAJ6989066.1"/>
    </source>
</evidence>
<dbReference type="AlphaFoldDB" id="A0AAD6MP14"/>
<dbReference type="Pfam" id="PF00646">
    <property type="entry name" value="F-box"/>
    <property type="match status" value="1"/>
</dbReference>
<dbReference type="PROSITE" id="PS50181">
    <property type="entry name" value="FBOX"/>
    <property type="match status" value="1"/>
</dbReference>
<dbReference type="InterPro" id="IPR036047">
    <property type="entry name" value="F-box-like_dom_sf"/>
</dbReference>
<dbReference type="Gene3D" id="1.20.1280.50">
    <property type="match status" value="1"/>
</dbReference>
<protein>
    <recommendedName>
        <fullName evidence="1">F-box domain-containing protein</fullName>
    </recommendedName>
</protein>
<dbReference type="SMART" id="SM00256">
    <property type="entry name" value="FBOX"/>
    <property type="match status" value="1"/>
</dbReference>
<keyword evidence="3" id="KW-1185">Reference proteome</keyword>
<dbReference type="InterPro" id="IPR001810">
    <property type="entry name" value="F-box_dom"/>
</dbReference>
<evidence type="ECO:0000313" key="3">
    <source>
        <dbReference type="Proteomes" id="UP001164929"/>
    </source>
</evidence>
<proteinExistence type="predicted"/>
<name>A0AAD6MP14_9ROSI</name>
<dbReference type="CDD" id="cd22157">
    <property type="entry name" value="F-box_AtFBW1-like"/>
    <property type="match status" value="1"/>
</dbReference>
<feature type="domain" description="F-box" evidence="1">
    <location>
        <begin position="1"/>
        <end position="43"/>
    </location>
</feature>
<comment type="caution">
    <text evidence="2">The sequence shown here is derived from an EMBL/GenBank/DDBJ whole genome shotgun (WGS) entry which is preliminary data.</text>
</comment>
<dbReference type="SUPFAM" id="SSF81383">
    <property type="entry name" value="F-box domain"/>
    <property type="match status" value="1"/>
</dbReference>
<evidence type="ECO:0000259" key="1">
    <source>
        <dbReference type="PROSITE" id="PS50181"/>
    </source>
</evidence>
<organism evidence="2 3">
    <name type="scientific">Populus alba x Populus x berolinensis</name>
    <dbReference type="NCBI Taxonomy" id="444605"/>
    <lineage>
        <taxon>Eukaryota</taxon>
        <taxon>Viridiplantae</taxon>
        <taxon>Streptophyta</taxon>
        <taxon>Embryophyta</taxon>
        <taxon>Tracheophyta</taxon>
        <taxon>Spermatophyta</taxon>
        <taxon>Magnoliopsida</taxon>
        <taxon>eudicotyledons</taxon>
        <taxon>Gunneridae</taxon>
        <taxon>Pentapetalae</taxon>
        <taxon>rosids</taxon>
        <taxon>fabids</taxon>
        <taxon>Malpighiales</taxon>
        <taxon>Salicaceae</taxon>
        <taxon>Saliceae</taxon>
        <taxon>Populus</taxon>
    </lineage>
</organism>
<accession>A0AAD6MP14</accession>
<dbReference type="EMBL" id="JAQIZT010000008">
    <property type="protein sequence ID" value="KAJ6989066.1"/>
    <property type="molecule type" value="Genomic_DNA"/>
</dbReference>
<sequence>MPILPLDIIINILCFLPAKTLVRFKCVSKSWQSLIDSPQFITLHLAHSLETDNLGNLSFLYHFCV</sequence>
<dbReference type="PANTHER" id="PTHR31672">
    <property type="entry name" value="BNACNNG10540D PROTEIN"/>
    <property type="match status" value="1"/>
</dbReference>
<gene>
    <name evidence="2" type="ORF">NC653_021832</name>
</gene>
<dbReference type="Proteomes" id="UP001164929">
    <property type="component" value="Chromosome 8"/>
</dbReference>